<evidence type="ECO:0000313" key="4">
    <source>
        <dbReference type="Proteomes" id="UP000037982"/>
    </source>
</evidence>
<comment type="caution">
    <text evidence="3">The sequence shown here is derived from an EMBL/GenBank/DDBJ whole genome shotgun (WGS) entry which is preliminary data.</text>
</comment>
<reference evidence="4" key="1">
    <citation type="submission" date="2015-07" db="EMBL/GenBank/DDBJ databases">
        <authorList>
            <person name="Ju K.-S."/>
            <person name="Doroghazi J.R."/>
            <person name="Metcalf W.W."/>
        </authorList>
    </citation>
    <scope>NUCLEOTIDE SEQUENCE [LARGE SCALE GENOMIC DNA]</scope>
    <source>
        <strain evidence="4">NRRL ISP-5002</strain>
    </source>
</reference>
<sequence length="92" mass="8890">MRKLQKAAFVGAVLGSVGALGAGTASAHGEAGAHDIGVTQSTSCRSHDMNVDILGSVGALNGLAGNALNGEGHPGGQTTRMGASMGCNNSAL</sequence>
<keyword evidence="2" id="KW-0732">Signal</keyword>
<evidence type="ECO:0008006" key="5">
    <source>
        <dbReference type="Google" id="ProtNLM"/>
    </source>
</evidence>
<name>A0A0N0GVK3_9ACTN</name>
<feature type="region of interest" description="Disordered" evidence="1">
    <location>
        <begin position="70"/>
        <end position="92"/>
    </location>
</feature>
<proteinExistence type="predicted"/>
<keyword evidence="4" id="KW-1185">Reference proteome</keyword>
<dbReference type="RefSeq" id="WP_046927973.1">
    <property type="nucleotide sequence ID" value="NZ_JBIAXE010000003.1"/>
</dbReference>
<dbReference type="PATRIC" id="fig|66876.3.peg.8414"/>
<evidence type="ECO:0000256" key="2">
    <source>
        <dbReference type="SAM" id="SignalP"/>
    </source>
</evidence>
<dbReference type="EMBL" id="LGKG01000196">
    <property type="protein sequence ID" value="KPC59010.1"/>
    <property type="molecule type" value="Genomic_DNA"/>
</dbReference>
<accession>A0A0N0GVK3</accession>
<organism evidence="3 4">
    <name type="scientific">Streptomyces chattanoogensis</name>
    <dbReference type="NCBI Taxonomy" id="66876"/>
    <lineage>
        <taxon>Bacteria</taxon>
        <taxon>Bacillati</taxon>
        <taxon>Actinomycetota</taxon>
        <taxon>Actinomycetes</taxon>
        <taxon>Kitasatosporales</taxon>
        <taxon>Streptomycetaceae</taxon>
        <taxon>Streptomyces</taxon>
    </lineage>
</organism>
<evidence type="ECO:0000313" key="3">
    <source>
        <dbReference type="EMBL" id="KPC59010.1"/>
    </source>
</evidence>
<feature type="compositionally biased region" description="Polar residues" evidence="1">
    <location>
        <begin position="76"/>
        <end position="92"/>
    </location>
</feature>
<protein>
    <recommendedName>
        <fullName evidence="5">Chaplin domain-containing protein</fullName>
    </recommendedName>
</protein>
<gene>
    <name evidence="3" type="ORF">ADL29_38315</name>
</gene>
<dbReference type="AlphaFoldDB" id="A0A0N0GVK3"/>
<feature type="chain" id="PRO_5005849943" description="Chaplin domain-containing protein" evidence="2">
    <location>
        <begin position="28"/>
        <end position="92"/>
    </location>
</feature>
<evidence type="ECO:0000256" key="1">
    <source>
        <dbReference type="SAM" id="MobiDB-lite"/>
    </source>
</evidence>
<dbReference type="Proteomes" id="UP000037982">
    <property type="component" value="Unassembled WGS sequence"/>
</dbReference>
<feature type="signal peptide" evidence="2">
    <location>
        <begin position="1"/>
        <end position="27"/>
    </location>
</feature>